<dbReference type="Gene3D" id="3.40.50.2300">
    <property type="match status" value="1"/>
</dbReference>
<dbReference type="Pfam" id="PF00072">
    <property type="entry name" value="Response_reg"/>
    <property type="match status" value="1"/>
</dbReference>
<evidence type="ECO:0000256" key="1">
    <source>
        <dbReference type="ARBA" id="ARBA00022553"/>
    </source>
</evidence>
<dbReference type="GO" id="GO:0000160">
    <property type="term" value="P:phosphorelay signal transduction system"/>
    <property type="evidence" value="ECO:0007669"/>
    <property type="project" value="InterPro"/>
</dbReference>
<evidence type="ECO:0000313" key="5">
    <source>
        <dbReference type="EMBL" id="MBA1375611.1"/>
    </source>
</evidence>
<gene>
    <name evidence="5" type="ORF">FG486_14790</name>
</gene>
<feature type="compositionally biased region" description="Basic and acidic residues" evidence="3">
    <location>
        <begin position="9"/>
        <end position="22"/>
    </location>
</feature>
<proteinExistence type="predicted"/>
<dbReference type="SUPFAM" id="SSF52172">
    <property type="entry name" value="CheY-like"/>
    <property type="match status" value="1"/>
</dbReference>
<keyword evidence="6" id="KW-1185">Reference proteome</keyword>
<dbReference type="PANTHER" id="PTHR44591">
    <property type="entry name" value="STRESS RESPONSE REGULATOR PROTEIN 1"/>
    <property type="match status" value="1"/>
</dbReference>
<feature type="region of interest" description="Disordered" evidence="3">
    <location>
        <begin position="1"/>
        <end position="23"/>
    </location>
</feature>
<dbReference type="CDD" id="cd00156">
    <property type="entry name" value="REC"/>
    <property type="match status" value="1"/>
</dbReference>
<name>A0A7V8RFP6_9SPHN</name>
<evidence type="ECO:0000259" key="4">
    <source>
        <dbReference type="PROSITE" id="PS50110"/>
    </source>
</evidence>
<dbReference type="SMART" id="SM00448">
    <property type="entry name" value="REC"/>
    <property type="match status" value="1"/>
</dbReference>
<evidence type="ECO:0000313" key="6">
    <source>
        <dbReference type="Proteomes" id="UP000589292"/>
    </source>
</evidence>
<protein>
    <submittedName>
        <fullName evidence="5">Response regulator</fullName>
    </submittedName>
</protein>
<feature type="modified residue" description="4-aspartylphosphate" evidence="2">
    <location>
        <position position="124"/>
    </location>
</feature>
<sequence>MQRPYAGRRTHEQPAGARHDRPATACARGRAACRGSAVGNRPYPAGTAARTPGTGARLTFGQPSLVRVNSVHTPNILIVEDDDALRGELVELLRALGAMAIGVPDGTQAMHAWKLQPFDLVLCDYKLRAESGLDVLRALGDLAAAPAAGRCYLMTAHVDLTAAAQRDIASITTGLLHKPIDAKTLRRIVADAAEAVRC</sequence>
<dbReference type="InterPro" id="IPR050595">
    <property type="entry name" value="Bact_response_regulator"/>
</dbReference>
<organism evidence="5 6">
    <name type="scientific">Sphingomonas ursincola</name>
    <dbReference type="NCBI Taxonomy" id="56361"/>
    <lineage>
        <taxon>Bacteria</taxon>
        <taxon>Pseudomonadati</taxon>
        <taxon>Pseudomonadota</taxon>
        <taxon>Alphaproteobacteria</taxon>
        <taxon>Sphingomonadales</taxon>
        <taxon>Sphingomonadaceae</taxon>
        <taxon>Sphingomonas</taxon>
    </lineage>
</organism>
<feature type="domain" description="Response regulatory" evidence="4">
    <location>
        <begin position="75"/>
        <end position="193"/>
    </location>
</feature>
<dbReference type="PROSITE" id="PS50110">
    <property type="entry name" value="RESPONSE_REGULATORY"/>
    <property type="match status" value="1"/>
</dbReference>
<dbReference type="EMBL" id="VDES01000003">
    <property type="protein sequence ID" value="MBA1375611.1"/>
    <property type="molecule type" value="Genomic_DNA"/>
</dbReference>
<dbReference type="InterPro" id="IPR011006">
    <property type="entry name" value="CheY-like_superfamily"/>
</dbReference>
<dbReference type="InterPro" id="IPR001789">
    <property type="entry name" value="Sig_transdc_resp-reg_receiver"/>
</dbReference>
<accession>A0A7V8RFP6</accession>
<reference evidence="5 6" key="1">
    <citation type="journal article" date="1994" name="Int. J. Syst. Bacteriol.">
        <title>Phylogenetic positions of novel aerobic, bacteriochlorophyll a-containing bacteria and description of Roseococcus thiosulfatophilus gen. nov., sp. nov., Erythromicrobium ramosum gen. nov., sp. nov., and Erythrobacter litoralis sp. nov.</title>
        <authorList>
            <person name="Yurkov V."/>
            <person name="Stackebrandt E."/>
            <person name="Holmes A."/>
            <person name="Fuerst J.A."/>
            <person name="Hugenholtz P."/>
            <person name="Golecki J."/>
            <person name="Gad'on N."/>
            <person name="Gorlenko V.M."/>
            <person name="Kompantseva E.I."/>
            <person name="Drews G."/>
        </authorList>
    </citation>
    <scope>NUCLEOTIDE SEQUENCE [LARGE SCALE GENOMIC DNA]</scope>
    <source>
        <strain evidence="5 6">KR-99</strain>
    </source>
</reference>
<evidence type="ECO:0000256" key="3">
    <source>
        <dbReference type="SAM" id="MobiDB-lite"/>
    </source>
</evidence>
<dbReference type="Proteomes" id="UP000589292">
    <property type="component" value="Unassembled WGS sequence"/>
</dbReference>
<dbReference type="PANTHER" id="PTHR44591:SF3">
    <property type="entry name" value="RESPONSE REGULATORY DOMAIN-CONTAINING PROTEIN"/>
    <property type="match status" value="1"/>
</dbReference>
<evidence type="ECO:0000256" key="2">
    <source>
        <dbReference type="PROSITE-ProRule" id="PRU00169"/>
    </source>
</evidence>
<comment type="caution">
    <text evidence="5">The sequence shown here is derived from an EMBL/GenBank/DDBJ whole genome shotgun (WGS) entry which is preliminary data.</text>
</comment>
<dbReference type="AlphaFoldDB" id="A0A7V8RFP6"/>
<keyword evidence="1 2" id="KW-0597">Phosphoprotein</keyword>